<name>A0ABU2N7R7_9PSEU</name>
<dbReference type="PANTHER" id="PTHR43539:SF78">
    <property type="entry name" value="FLAVIN-CONTAINING MONOOXYGENASE"/>
    <property type="match status" value="1"/>
</dbReference>
<evidence type="ECO:0000313" key="2">
    <source>
        <dbReference type="EMBL" id="MDT0349976.1"/>
    </source>
</evidence>
<accession>A0ABU2N7R7</accession>
<keyword evidence="3" id="KW-1185">Reference proteome</keyword>
<organism evidence="2 3">
    <name type="scientific">Pseudonocardia charpentierae</name>
    <dbReference type="NCBI Taxonomy" id="3075545"/>
    <lineage>
        <taxon>Bacteria</taxon>
        <taxon>Bacillati</taxon>
        <taxon>Actinomycetota</taxon>
        <taxon>Actinomycetes</taxon>
        <taxon>Pseudonocardiales</taxon>
        <taxon>Pseudonocardiaceae</taxon>
        <taxon>Pseudonocardia</taxon>
    </lineage>
</organism>
<dbReference type="Pfam" id="PF13738">
    <property type="entry name" value="Pyr_redox_3"/>
    <property type="match status" value="1"/>
</dbReference>
<dbReference type="PANTHER" id="PTHR43539">
    <property type="entry name" value="FLAVIN-BINDING MONOOXYGENASE-LIKE PROTEIN (AFU_ORTHOLOGUE AFUA_4G09220)"/>
    <property type="match status" value="1"/>
</dbReference>
<dbReference type="RefSeq" id="WP_311556004.1">
    <property type="nucleotide sequence ID" value="NZ_JAVREJ010000005.1"/>
</dbReference>
<keyword evidence="1" id="KW-0560">Oxidoreductase</keyword>
<dbReference type="EMBL" id="JAVREJ010000005">
    <property type="protein sequence ID" value="MDT0349976.1"/>
    <property type="molecule type" value="Genomic_DNA"/>
</dbReference>
<proteinExistence type="predicted"/>
<comment type="caution">
    <text evidence="2">The sequence shown here is derived from an EMBL/GenBank/DDBJ whole genome shotgun (WGS) entry which is preliminary data.</text>
</comment>
<dbReference type="InterPro" id="IPR036188">
    <property type="entry name" value="FAD/NAD-bd_sf"/>
</dbReference>
<dbReference type="PRINTS" id="PR00411">
    <property type="entry name" value="PNDRDTASEI"/>
</dbReference>
<evidence type="ECO:0000256" key="1">
    <source>
        <dbReference type="ARBA" id="ARBA00023002"/>
    </source>
</evidence>
<dbReference type="SUPFAM" id="SSF51905">
    <property type="entry name" value="FAD/NAD(P)-binding domain"/>
    <property type="match status" value="2"/>
</dbReference>
<reference evidence="3" key="1">
    <citation type="submission" date="2023-07" db="EMBL/GenBank/DDBJ databases">
        <title>30 novel species of actinomycetes from the DSMZ collection.</title>
        <authorList>
            <person name="Nouioui I."/>
        </authorList>
    </citation>
    <scope>NUCLEOTIDE SEQUENCE [LARGE SCALE GENOMIC DNA]</scope>
    <source>
        <strain evidence="3">DSM 45834</strain>
    </source>
</reference>
<dbReference type="Proteomes" id="UP001183202">
    <property type="component" value="Unassembled WGS sequence"/>
</dbReference>
<protein>
    <submittedName>
        <fullName evidence="2">NAD(P)-binding domain-containing protein</fullName>
    </submittedName>
</protein>
<dbReference type="Gene3D" id="3.50.50.60">
    <property type="entry name" value="FAD/NAD(P)-binding domain"/>
    <property type="match status" value="1"/>
</dbReference>
<gene>
    <name evidence="2" type="ORF">RM445_10620</name>
</gene>
<sequence length="413" mass="43820">MHHTTAVVVGAGHCGLAVSRCLAARSVDHVVLERGEVAASWRTQRWDSLRLLTPNWMTRLPGFAYSGADPDGYLGTPEVVRFLEDYAVASAAPVRSGVTVTSIRPGGDGYLVRTDRGTWTAATVVVATGAAAVPAVPAVPVPAAIATVSAADYRNPDTLPPGGVLVVGASASGVQIADELRCSGRPVTLAVGEHVRMPRTYRGRDILWWLDAAGVLDERYDAQPDLVRARNLPSMQLVGSPQRATVDLTTLRRRGVRLVGRFAGVRDGVAQFSGSLPNVCALADLKLGRLLNTLDAWADRPGIDVEAPQRFAPTELPASADLSMRAGEGGIETIVWATGYRPDLSFVDAGVLDRKGRPVHDGGVTASPGLYLIGLPFLRRRKSTLIDGAAADARELVAHLITHLDTLACRRAS</sequence>
<dbReference type="InterPro" id="IPR050982">
    <property type="entry name" value="Auxin_biosynth/cation_transpt"/>
</dbReference>
<evidence type="ECO:0000313" key="3">
    <source>
        <dbReference type="Proteomes" id="UP001183202"/>
    </source>
</evidence>